<keyword evidence="3" id="KW-1185">Reference proteome</keyword>
<name>A0A485LN58_9STRA</name>
<gene>
    <name evidence="2" type="primary">Aste57867_23565</name>
    <name evidence="1" type="ORF">As57867_023494</name>
    <name evidence="2" type="ORF">ASTE57867_23565</name>
</gene>
<organism evidence="2 3">
    <name type="scientific">Aphanomyces stellatus</name>
    <dbReference type="NCBI Taxonomy" id="120398"/>
    <lineage>
        <taxon>Eukaryota</taxon>
        <taxon>Sar</taxon>
        <taxon>Stramenopiles</taxon>
        <taxon>Oomycota</taxon>
        <taxon>Saprolegniomycetes</taxon>
        <taxon>Saprolegniales</taxon>
        <taxon>Verrucalvaceae</taxon>
        <taxon>Aphanomyces</taxon>
    </lineage>
</organism>
<dbReference type="EMBL" id="CAADRA010007310">
    <property type="protein sequence ID" value="VFU00210.1"/>
    <property type="molecule type" value="Genomic_DNA"/>
</dbReference>
<dbReference type="EMBL" id="VJMH01007284">
    <property type="protein sequence ID" value="KAF0684469.1"/>
    <property type="molecule type" value="Genomic_DNA"/>
</dbReference>
<evidence type="ECO:0000313" key="1">
    <source>
        <dbReference type="EMBL" id="KAF0684469.1"/>
    </source>
</evidence>
<proteinExistence type="predicted"/>
<evidence type="ECO:0000313" key="3">
    <source>
        <dbReference type="Proteomes" id="UP000332933"/>
    </source>
</evidence>
<sequence>MCVNKVVRRQTPCQMDSQELILLALSRLALSTDCFKQKRAMGGRRIFSLNESMPAQANASPHRCCRRILAPRIRQVHERGLHILLERMPESDDTFEALAGPMSFLVCVIQGGRNPRCLDHA</sequence>
<dbReference type="Proteomes" id="UP000332933">
    <property type="component" value="Unassembled WGS sequence"/>
</dbReference>
<accession>A0A485LN58</accession>
<reference evidence="1" key="2">
    <citation type="submission" date="2019-06" db="EMBL/GenBank/DDBJ databases">
        <title>Genomics analysis of Aphanomyces spp. identifies a new class of oomycete effector associated with host adaptation.</title>
        <authorList>
            <person name="Gaulin E."/>
        </authorList>
    </citation>
    <scope>NUCLEOTIDE SEQUENCE</scope>
    <source>
        <strain evidence="1">CBS 578.67</strain>
    </source>
</reference>
<dbReference type="AlphaFoldDB" id="A0A485LN58"/>
<protein>
    <submittedName>
        <fullName evidence="2">Aste57867_23565 protein</fullName>
    </submittedName>
</protein>
<evidence type="ECO:0000313" key="2">
    <source>
        <dbReference type="EMBL" id="VFU00210.1"/>
    </source>
</evidence>
<reference evidence="2 3" key="1">
    <citation type="submission" date="2019-03" db="EMBL/GenBank/DDBJ databases">
        <authorList>
            <person name="Gaulin E."/>
            <person name="Dumas B."/>
        </authorList>
    </citation>
    <scope>NUCLEOTIDE SEQUENCE [LARGE SCALE GENOMIC DNA]</scope>
    <source>
        <strain evidence="2">CBS 568.67</strain>
    </source>
</reference>